<dbReference type="Pfam" id="PF24877">
    <property type="entry name" value="ILV_EDD_C"/>
    <property type="match status" value="1"/>
</dbReference>
<dbReference type="GO" id="GO:0009099">
    <property type="term" value="P:L-valine biosynthetic process"/>
    <property type="evidence" value="ECO:0007669"/>
    <property type="project" value="UniProtKB-UniRule"/>
</dbReference>
<dbReference type="Gene3D" id="3.50.30.80">
    <property type="entry name" value="IlvD/EDD C-terminal domain-like"/>
    <property type="match status" value="1"/>
</dbReference>
<dbReference type="GO" id="GO:0000287">
    <property type="term" value="F:magnesium ion binding"/>
    <property type="evidence" value="ECO:0007669"/>
    <property type="project" value="UniProtKB-UniRule"/>
</dbReference>
<proteinExistence type="inferred from homology"/>
<evidence type="ECO:0000256" key="14">
    <source>
        <dbReference type="ARBA" id="ARBA00029490"/>
    </source>
</evidence>
<dbReference type="InterPro" id="IPR050165">
    <property type="entry name" value="DHAD_IlvD/Edd"/>
</dbReference>
<dbReference type="UniPathway" id="UPA00049">
    <property type="reaction ID" value="UER00061"/>
</dbReference>
<dbReference type="InterPro" id="IPR004404">
    <property type="entry name" value="DihydroxyA_deHydtase"/>
</dbReference>
<sequence length="609" mass="64465">MQLLGDGDELAQRTKLDHRYAVQIISARRIYWTTGHGAGDTAGRSQENAMSPANRRSRNITEGVARAPNRSMYYAMGYQGEDFAKPMIGVANGHSTITPCNSGLQKLADAAIDALKAAGANPQVFGTPTISDGMAMGTEGMKYSLVSREVIADCVESCVGGQWMDGVLVIGGCDKNMPGGMMGMLRANVPSIYVYGGTILPGRYKGQDLNIVSVFEAVGQFSAGKMSEEDFCEIEKRAIPGSGSCGGMYTANTMSSAFEALGLSLPYSSTEANVHDEKVSSTVRAAQVLVEAVKRDLKPRDIVTRKSLENAVAVIMATGGSTNAVLHFLAIAHAAGVEWSIDDFERVRRKVPVLCDLKPSGRYLAVDLHRAGGIPAVMKVLLQAGLLHGDCMTITGKTVAENLAEVPDLRADQDVIRPITQPMYSEGHLAILRGNLAPEGCVAKITGLKNPVITGPARVFDDEQSALAAIMAERIRPGDVMVLRYLGPKGGPGMPEMLAPTGALIGQGLGESVGLVTDGRFSGGTWGMVVGHVAPEAFEGGTIALVQEGDSITIDAHRLLLQVNVGDDELARRRAAWQAPPARYTRGVLAKFAFNASSASLGAVLDRFG</sequence>
<dbReference type="InterPro" id="IPR056740">
    <property type="entry name" value="ILV_EDD_C"/>
</dbReference>
<comment type="catalytic activity">
    <reaction evidence="15">
        <text>(2R,3R)-2,3-dihydroxy-3-methylpentanoate = (S)-3-methyl-2-oxopentanoate + H2O</text>
        <dbReference type="Rhea" id="RHEA:27694"/>
        <dbReference type="ChEBI" id="CHEBI:15377"/>
        <dbReference type="ChEBI" id="CHEBI:35146"/>
        <dbReference type="ChEBI" id="CHEBI:49258"/>
        <dbReference type="EC" id="4.2.1.9"/>
    </reaction>
</comment>
<comment type="pathway">
    <text evidence="13 15">Amino-acid biosynthesis; L-isoleucine biosynthesis; L-isoleucine from 2-oxobutanoate: step 3/4.</text>
</comment>
<dbReference type="GO" id="GO:0009097">
    <property type="term" value="P:isoleucine biosynthetic process"/>
    <property type="evidence" value="ECO:0007669"/>
    <property type="project" value="UniProtKB-UniRule"/>
</dbReference>
<evidence type="ECO:0000256" key="13">
    <source>
        <dbReference type="ARBA" id="ARBA00029437"/>
    </source>
</evidence>
<dbReference type="AlphaFoldDB" id="A0A0U3T331"/>
<feature type="binding site" evidence="15">
    <location>
        <position position="496"/>
    </location>
    <ligand>
        <name>Mg(2+)</name>
        <dbReference type="ChEBI" id="CHEBI:18420"/>
    </ligand>
</feature>
<dbReference type="EC" id="4.2.1.9" evidence="14 15"/>
<evidence type="ECO:0000256" key="7">
    <source>
        <dbReference type="ARBA" id="ARBA00023004"/>
    </source>
</evidence>
<evidence type="ECO:0000256" key="1">
    <source>
        <dbReference type="ARBA" id="ARBA00001946"/>
    </source>
</evidence>
<keyword evidence="7 15" id="KW-0408">Iron</keyword>
<feature type="domain" description="Dihydroxy-acid/6-phosphogluconate dehydratase C-terminal" evidence="17">
    <location>
        <begin position="414"/>
        <end position="603"/>
    </location>
</feature>
<feature type="binding site" evidence="15">
    <location>
        <position position="174"/>
    </location>
    <ligand>
        <name>Mg(2+)</name>
        <dbReference type="ChEBI" id="CHEBI:18420"/>
    </ligand>
</feature>
<keyword evidence="6 15" id="KW-0460">Magnesium</keyword>
<evidence type="ECO:0000256" key="3">
    <source>
        <dbReference type="ARBA" id="ARBA00022605"/>
    </source>
</evidence>
<dbReference type="FunFam" id="3.50.30.80:FF:000001">
    <property type="entry name" value="Dihydroxy-acid dehydratase"/>
    <property type="match status" value="1"/>
</dbReference>
<comment type="caution">
    <text evidence="15">Lacks conserved residue(s) required for the propagation of feature annotation.</text>
</comment>
<keyword evidence="10 15" id="KW-0100">Branched-chain amino acid biosynthesis</keyword>
<keyword evidence="9 15" id="KW-0456">Lyase</keyword>
<evidence type="ECO:0000256" key="15">
    <source>
        <dbReference type="HAMAP-Rule" id="MF_00012"/>
    </source>
</evidence>
<dbReference type="Pfam" id="PF00920">
    <property type="entry name" value="ILVD_EDD_N"/>
    <property type="match status" value="1"/>
</dbReference>
<comment type="catalytic activity">
    <reaction evidence="11">
        <text>(2R)-2,3-dihydroxy-3-methylbutanoate = 3-methyl-2-oxobutanoate + H2O</text>
        <dbReference type="Rhea" id="RHEA:24809"/>
        <dbReference type="ChEBI" id="CHEBI:11851"/>
        <dbReference type="ChEBI" id="CHEBI:15377"/>
        <dbReference type="ChEBI" id="CHEBI:49072"/>
        <dbReference type="EC" id="4.2.1.9"/>
    </reaction>
    <physiologicalReaction direction="left-to-right" evidence="11">
        <dbReference type="Rhea" id="RHEA:24810"/>
    </physiologicalReaction>
</comment>
<comment type="cofactor">
    <cofactor evidence="1 15">
        <name>Mg(2+)</name>
        <dbReference type="ChEBI" id="CHEBI:18420"/>
    </cofactor>
</comment>
<evidence type="ECO:0000256" key="9">
    <source>
        <dbReference type="ARBA" id="ARBA00023239"/>
    </source>
</evidence>
<dbReference type="InterPro" id="IPR042096">
    <property type="entry name" value="Dihydro-acid_dehy_C"/>
</dbReference>
<evidence type="ECO:0000256" key="2">
    <source>
        <dbReference type="ARBA" id="ARBA00006486"/>
    </source>
</evidence>
<keyword evidence="3 15" id="KW-0028">Amino-acid biosynthesis</keyword>
<gene>
    <name evidence="15" type="primary">ilvD</name>
</gene>
<dbReference type="PANTHER" id="PTHR21000">
    <property type="entry name" value="DIHYDROXY-ACID DEHYDRATASE DAD"/>
    <property type="match status" value="1"/>
</dbReference>
<evidence type="ECO:0000256" key="5">
    <source>
        <dbReference type="ARBA" id="ARBA00022723"/>
    </source>
</evidence>
<evidence type="ECO:0000256" key="11">
    <source>
        <dbReference type="ARBA" id="ARBA00029304"/>
    </source>
</evidence>
<evidence type="ECO:0000256" key="10">
    <source>
        <dbReference type="ARBA" id="ARBA00023304"/>
    </source>
</evidence>
<keyword evidence="4 15" id="KW-0001">2Fe-2S</keyword>
<dbReference type="NCBIfam" id="NF002068">
    <property type="entry name" value="PRK00911.1"/>
    <property type="match status" value="1"/>
</dbReference>
<evidence type="ECO:0000259" key="17">
    <source>
        <dbReference type="Pfam" id="PF24877"/>
    </source>
</evidence>
<dbReference type="UniPathway" id="UPA00047">
    <property type="reaction ID" value="UER00057"/>
</dbReference>
<feature type="modified residue" description="N6-carboxylysine" evidence="15">
    <location>
        <position position="175"/>
    </location>
</feature>
<feature type="binding site" evidence="15">
    <location>
        <position position="158"/>
    </location>
    <ligand>
        <name>[2Fe-2S] cluster</name>
        <dbReference type="ChEBI" id="CHEBI:190135"/>
    </ligand>
</feature>
<dbReference type="PROSITE" id="PS00887">
    <property type="entry name" value="ILVD_EDD_2"/>
    <property type="match status" value="1"/>
</dbReference>
<comment type="subunit">
    <text evidence="15">Homodimer.</text>
</comment>
<keyword evidence="8 15" id="KW-0411">Iron-sulfur</keyword>
<comment type="pathway">
    <text evidence="12 15">Amino-acid biosynthesis; L-valine biosynthesis; L-valine from pyruvate: step 3/4.</text>
</comment>
<comment type="function">
    <text evidence="15">Functions in the biosynthesis of branched-chain amino acids. Catalyzes the dehydration of (2R,3R)-2,3-dihydroxy-3-methylpentanoate (2,3-dihydroxy-3-methylvalerate) into 2-oxo-3-methylpentanoate (2-oxo-3-methylvalerate) and of (2R)-2,3-dihydroxy-3-methylbutanoate (2,3-dihydroxyisovalerate) into 2-oxo-3-methylbutanoate (2-oxoisovalerate), the penultimate precursor to L-isoleucine and L-valine, respectively.</text>
</comment>
<feature type="domain" description="Dihydroxy-acid/6-phosphogluconate dehydratase N-terminal" evidence="16">
    <location>
        <begin position="85"/>
        <end position="402"/>
    </location>
</feature>
<feature type="active site" description="Proton acceptor" evidence="15">
    <location>
        <position position="522"/>
    </location>
</feature>
<accession>A0A0U3T331</accession>
<dbReference type="EMBL" id="KT944272">
    <property type="protein sequence ID" value="ALV86683.1"/>
    <property type="molecule type" value="Genomic_DNA"/>
</dbReference>
<comment type="similarity">
    <text evidence="2 15">Belongs to the IlvD/Edd family.</text>
</comment>
<name>A0A0U3T331_9BACT</name>
<evidence type="ECO:0000259" key="16">
    <source>
        <dbReference type="Pfam" id="PF00920"/>
    </source>
</evidence>
<evidence type="ECO:0000256" key="8">
    <source>
        <dbReference type="ARBA" id="ARBA00023014"/>
    </source>
</evidence>
<dbReference type="InterPro" id="IPR020558">
    <property type="entry name" value="DiOHA_6PGluconate_deHydtase_CS"/>
</dbReference>
<feature type="binding site" evidence="15">
    <location>
        <position position="100"/>
    </location>
    <ligand>
        <name>[2Fe-2S] cluster</name>
        <dbReference type="ChEBI" id="CHEBI:190135"/>
    </ligand>
</feature>
<dbReference type="SUPFAM" id="SSF143975">
    <property type="entry name" value="IlvD/EDD N-terminal domain-like"/>
    <property type="match status" value="1"/>
</dbReference>
<dbReference type="PANTHER" id="PTHR21000:SF5">
    <property type="entry name" value="DIHYDROXY-ACID DEHYDRATASE, MITOCHONDRIAL"/>
    <property type="match status" value="1"/>
</dbReference>
<dbReference type="NCBIfam" id="TIGR00110">
    <property type="entry name" value="ilvD"/>
    <property type="match status" value="1"/>
</dbReference>
<evidence type="ECO:0000256" key="6">
    <source>
        <dbReference type="ARBA" id="ARBA00022842"/>
    </source>
</evidence>
<dbReference type="GO" id="GO:0051537">
    <property type="term" value="F:2 iron, 2 sulfur cluster binding"/>
    <property type="evidence" value="ECO:0007669"/>
    <property type="project" value="UniProtKB-UniRule"/>
</dbReference>
<dbReference type="InterPro" id="IPR000581">
    <property type="entry name" value="ILV_EDD_N"/>
</dbReference>
<evidence type="ECO:0000256" key="4">
    <source>
        <dbReference type="ARBA" id="ARBA00022714"/>
    </source>
</evidence>
<evidence type="ECO:0000313" key="18">
    <source>
        <dbReference type="EMBL" id="ALV86683.1"/>
    </source>
</evidence>
<evidence type="ECO:0000256" key="12">
    <source>
        <dbReference type="ARBA" id="ARBA00029436"/>
    </source>
</evidence>
<feature type="binding site" evidence="15">
    <location>
        <position position="132"/>
    </location>
    <ligand>
        <name>Mg(2+)</name>
        <dbReference type="ChEBI" id="CHEBI:18420"/>
    </ligand>
</feature>
<dbReference type="SUPFAM" id="SSF52016">
    <property type="entry name" value="LeuD/IlvD-like"/>
    <property type="match status" value="1"/>
</dbReference>
<protein>
    <recommendedName>
        <fullName evidence="14 15">Dihydroxy-acid dehydratase</fullName>
        <shortName evidence="15">DAD</shortName>
        <ecNumber evidence="14 15">4.2.1.9</ecNumber>
    </recommendedName>
</protein>
<comment type="cofactor">
    <cofactor evidence="15">
        <name>[2Fe-2S] cluster</name>
        <dbReference type="ChEBI" id="CHEBI:190135"/>
    </cofactor>
    <text evidence="15">Binds 1 [2Fe-2S] cluster per subunit. This cluster acts as a Lewis acid cofactor.</text>
</comment>
<dbReference type="HAMAP" id="MF_00012">
    <property type="entry name" value="IlvD"/>
    <property type="match status" value="1"/>
</dbReference>
<dbReference type="InterPro" id="IPR037237">
    <property type="entry name" value="IlvD/EDD_N"/>
</dbReference>
<feature type="binding site" description="via carbamate group" evidence="15">
    <location>
        <position position="175"/>
    </location>
    <ligand>
        <name>Mg(2+)</name>
        <dbReference type="ChEBI" id="CHEBI:18420"/>
    </ligand>
</feature>
<dbReference type="GO" id="GO:0004160">
    <property type="term" value="F:dihydroxy-acid dehydratase activity"/>
    <property type="evidence" value="ECO:0007669"/>
    <property type="project" value="UniProtKB-UniRule"/>
</dbReference>
<reference evidence="18" key="1">
    <citation type="submission" date="2015-10" db="EMBL/GenBank/DDBJ databases">
        <title>Biosynthesis of SCL-MCL polyhydroxyalkanoates by metagenomic clones in Pseudomonas putida.</title>
        <authorList>
            <person name="Cheng J."/>
            <person name="Charles T.C."/>
        </authorList>
    </citation>
    <scope>NUCLEOTIDE SEQUENCE</scope>
</reference>
<dbReference type="PROSITE" id="PS00886">
    <property type="entry name" value="ILVD_EDD_1"/>
    <property type="match status" value="1"/>
</dbReference>
<organism evidence="18">
    <name type="scientific">uncultured bacterium 51</name>
    <dbReference type="NCBI Taxonomy" id="1748279"/>
    <lineage>
        <taxon>Bacteria</taxon>
        <taxon>environmental samples</taxon>
    </lineage>
</organism>
<keyword evidence="5 15" id="KW-0479">Metal-binding</keyword>